<feature type="domain" description="Helicase C-terminal" evidence="2">
    <location>
        <begin position="403"/>
        <end position="582"/>
    </location>
</feature>
<dbReference type="GO" id="GO:0005524">
    <property type="term" value="F:ATP binding"/>
    <property type="evidence" value="ECO:0007669"/>
    <property type="project" value="UniProtKB-KW"/>
</dbReference>
<proteinExistence type="predicted"/>
<dbReference type="GO" id="GO:0009307">
    <property type="term" value="P:DNA restriction-modification system"/>
    <property type="evidence" value="ECO:0007669"/>
    <property type="project" value="UniProtKB-KW"/>
</dbReference>
<name>A0A1G6QHU1_9FIRM</name>
<dbReference type="PROSITE" id="PS51194">
    <property type="entry name" value="HELICASE_CTER"/>
    <property type="match status" value="1"/>
</dbReference>
<dbReference type="RefSeq" id="WP_188116918.1">
    <property type="nucleotide sequence ID" value="NZ_FMYT01000018.1"/>
</dbReference>
<dbReference type="PANTHER" id="PTHR47396">
    <property type="entry name" value="TYPE I RESTRICTION ENZYME ECOKI R PROTEIN"/>
    <property type="match status" value="1"/>
</dbReference>
<dbReference type="GO" id="GO:0005829">
    <property type="term" value="C:cytosol"/>
    <property type="evidence" value="ECO:0007669"/>
    <property type="project" value="TreeGrafter"/>
</dbReference>
<dbReference type="InterPro" id="IPR027417">
    <property type="entry name" value="P-loop_NTPase"/>
</dbReference>
<dbReference type="SMART" id="SM00487">
    <property type="entry name" value="DEXDc"/>
    <property type="match status" value="1"/>
</dbReference>
<accession>A0A1G6QHU1</accession>
<reference evidence="3 4" key="1">
    <citation type="submission" date="2016-10" db="EMBL/GenBank/DDBJ databases">
        <authorList>
            <person name="Varghese N."/>
            <person name="Submissions S."/>
        </authorList>
    </citation>
    <scope>NUCLEOTIDE SEQUENCE [LARGE SCALE GENOMIC DNA]</scope>
    <source>
        <strain evidence="3 4">WG10</strain>
    </source>
</reference>
<dbReference type="PANTHER" id="PTHR47396:SF1">
    <property type="entry name" value="ATP-DEPENDENT HELICASE IRC3-RELATED"/>
    <property type="match status" value="1"/>
</dbReference>
<evidence type="ECO:0000259" key="1">
    <source>
        <dbReference type="PROSITE" id="PS51192"/>
    </source>
</evidence>
<dbReference type="GO" id="GO:0009035">
    <property type="term" value="F:type I site-specific deoxyribonuclease activity"/>
    <property type="evidence" value="ECO:0007669"/>
    <property type="project" value="UniProtKB-EC"/>
</dbReference>
<dbReference type="Proteomes" id="UP000324896">
    <property type="component" value="Unassembled WGS sequence"/>
</dbReference>
<dbReference type="EMBL" id="FMYT01000018">
    <property type="protein sequence ID" value="SDC91494.1"/>
    <property type="molecule type" value="Genomic_DNA"/>
</dbReference>
<dbReference type="NCBIfam" id="NF046051">
    <property type="entry name" value="restrict_EcoAI"/>
    <property type="match status" value="1"/>
</dbReference>
<dbReference type="Gene3D" id="3.40.50.300">
    <property type="entry name" value="P-loop containing nucleotide triphosphate hydrolases"/>
    <property type="match status" value="2"/>
</dbReference>
<evidence type="ECO:0000313" key="4">
    <source>
        <dbReference type="Proteomes" id="UP000324896"/>
    </source>
</evidence>
<dbReference type="SUPFAM" id="SSF52540">
    <property type="entry name" value="P-loop containing nucleoside triphosphate hydrolases"/>
    <property type="match status" value="2"/>
</dbReference>
<protein>
    <submittedName>
        <fullName evidence="3">Type I restriction enzyme, R subunit</fullName>
    </submittedName>
</protein>
<dbReference type="CDD" id="cd18032">
    <property type="entry name" value="DEXHc_RE_I_III_res"/>
    <property type="match status" value="1"/>
</dbReference>
<organism evidence="3 4">
    <name type="scientific">Halanaerobium congolense</name>
    <dbReference type="NCBI Taxonomy" id="54121"/>
    <lineage>
        <taxon>Bacteria</taxon>
        <taxon>Bacillati</taxon>
        <taxon>Bacillota</taxon>
        <taxon>Clostridia</taxon>
        <taxon>Halanaerobiales</taxon>
        <taxon>Halanaerobiaceae</taxon>
        <taxon>Halanaerobium</taxon>
    </lineage>
</organism>
<evidence type="ECO:0000313" key="3">
    <source>
        <dbReference type="EMBL" id="SDC91494.1"/>
    </source>
</evidence>
<dbReference type="InterPro" id="IPR006935">
    <property type="entry name" value="Helicase/UvrB_N"/>
</dbReference>
<dbReference type="AlphaFoldDB" id="A0A1G6QHU1"/>
<dbReference type="Gene3D" id="3.90.1570.30">
    <property type="match status" value="1"/>
</dbReference>
<evidence type="ECO:0000259" key="2">
    <source>
        <dbReference type="PROSITE" id="PS51194"/>
    </source>
</evidence>
<dbReference type="InterPro" id="IPR013670">
    <property type="entry name" value="EcoEI_R_C_dom"/>
</dbReference>
<dbReference type="InterPro" id="IPR001650">
    <property type="entry name" value="Helicase_C-like"/>
</dbReference>
<dbReference type="InterPro" id="IPR050742">
    <property type="entry name" value="Helicase_Restrict-Modif_Enz"/>
</dbReference>
<sequence length="869" mass="100614">MSNDKLYSSDFNTDQDLSEADTRAKFIDPMLKKAGWKENQIKREYQVSKGKIIKKNGKEKRKKAQYADYLLVYNDYPVAVIEAKKAKKSKDAGLDQGKNYAEKLGIQVVYSSNGYGVVEYDFSTHKQKFLNKFPSPEELWERIDLNDNIKNQESPLLVPYHKDPIKQMTPRYYQEIAINKTIENILNGEKYILLTMATGTGKTYTAFQIVWKLVQSKYCDKVLFLADRNVLRNQAYNSFDAFDEGARCVIKNGKSPKAGEVFFSTYQALYSGEEDKLYQEYDEDFFDLIIIDECHRSGFGTWNEILQHFDSAIQLGLTATPKRSDNIDTYQYFGNPIYTYSMKQGIEDGYLATYSIFNIKTNLDAEGLDLDDLGIEAPEISRHYLTTKDYERIVTIPQRTDAMIDDFLNRVKSLDKFNVMDKTVIYCVNIDHAREVTRLINNKMAHLGIDNYAVPIVSEENRAEEHLEEFQDKKSKTPVMAVSVDMLTTGFDAPTLKNIVYFKPIGSEVVYKQIKGRGSRLAESQNKLSFNIFDYVDCTDVFEDPDFDGTPEEIEEDVEGELENQQNKIWSYIIKKSGLDFEDLPKKFKEDSQLQGAITTYQDEALPNLENKMSGEEIKQVKDNLKYLLNINENDLECLISEFNTQSKKDDSIIKRAYTSLKANHKPGSSNKKGGKGKVEKLEINNVTVYIKEKKYLEIDENGRQVTFEEYIDEVRENVRKLIPNKEKLYEMYSDPERREELLNKLKNYFVEEDRLEIALDRFDAEFVDMINHVAFNGTLVSREERINAFKNKHQDFLEQFDDLQQRIIFDLLDKFKIGGVEQIDDPQILTAPPFNEYTNVSKVVKEFGGIDELRAILYELEEKLITVA</sequence>
<dbReference type="InterPro" id="IPR007409">
    <property type="entry name" value="Restrct_endonuc_type1_HsdR_N"/>
</dbReference>
<dbReference type="Pfam" id="PF04851">
    <property type="entry name" value="ResIII"/>
    <property type="match status" value="1"/>
</dbReference>
<dbReference type="Pfam" id="PF04313">
    <property type="entry name" value="HSDR_N"/>
    <property type="match status" value="1"/>
</dbReference>
<dbReference type="InterPro" id="IPR014001">
    <property type="entry name" value="Helicase_ATP-bd"/>
</dbReference>
<gene>
    <name evidence="3" type="ORF">SAMN04488597_11818</name>
</gene>
<dbReference type="GO" id="GO:0003677">
    <property type="term" value="F:DNA binding"/>
    <property type="evidence" value="ECO:0007669"/>
    <property type="project" value="UniProtKB-KW"/>
</dbReference>
<feature type="domain" description="Helicase ATP-binding" evidence="1">
    <location>
        <begin position="183"/>
        <end position="339"/>
    </location>
</feature>
<dbReference type="PROSITE" id="PS51192">
    <property type="entry name" value="HELICASE_ATP_BIND_1"/>
    <property type="match status" value="1"/>
</dbReference>
<dbReference type="Pfam" id="PF08463">
    <property type="entry name" value="EcoEI_R_C"/>
    <property type="match status" value="1"/>
</dbReference>